<proteinExistence type="predicted"/>
<name>A0A1I4FX75_9HYPH</name>
<dbReference type="RefSeq" id="WP_149764680.1">
    <property type="nucleotide sequence ID" value="NZ_BSPE01000002.1"/>
</dbReference>
<protein>
    <submittedName>
        <fullName evidence="1">Uncharacterized protein</fullName>
    </submittedName>
</protein>
<evidence type="ECO:0000313" key="2">
    <source>
        <dbReference type="Proteomes" id="UP000323300"/>
    </source>
</evidence>
<accession>A0A1I4FX75</accession>
<evidence type="ECO:0000313" key="1">
    <source>
        <dbReference type="EMBL" id="SFL22455.1"/>
    </source>
</evidence>
<dbReference type="EMBL" id="FOSL01000065">
    <property type="protein sequence ID" value="SFL22455.1"/>
    <property type="molecule type" value="Genomic_DNA"/>
</dbReference>
<sequence>MTESIARVEIQHQDANHTLFMVLTECCSMIIDLGDETAHGAAVAKNIRASGKSKMANKEIAECAYRITAELRSWQGPHAAIVKRILMQLVTADRWEAKLRGGKGL</sequence>
<reference evidence="1 2" key="1">
    <citation type="submission" date="2016-10" db="EMBL/GenBank/DDBJ databases">
        <authorList>
            <person name="Varghese N."/>
            <person name="Submissions S."/>
        </authorList>
    </citation>
    <scope>NUCLEOTIDE SEQUENCE [LARGE SCALE GENOMIC DNA]</scope>
    <source>
        <strain evidence="1 2">DSM 21822</strain>
    </source>
</reference>
<keyword evidence="2" id="KW-1185">Reference proteome</keyword>
<gene>
    <name evidence="1" type="ORF">SAMN04488498_1655</name>
</gene>
<organism evidence="1 2">
    <name type="scientific">Neomesorhizobium albiziae</name>
    <dbReference type="NCBI Taxonomy" id="335020"/>
    <lineage>
        <taxon>Bacteria</taxon>
        <taxon>Pseudomonadati</taxon>
        <taxon>Pseudomonadota</taxon>
        <taxon>Alphaproteobacteria</taxon>
        <taxon>Hyphomicrobiales</taxon>
        <taxon>Phyllobacteriaceae</taxon>
        <taxon>Neomesorhizobium</taxon>
    </lineage>
</organism>
<dbReference type="AlphaFoldDB" id="A0A1I4FX75"/>
<dbReference type="Proteomes" id="UP000323300">
    <property type="component" value="Unassembled WGS sequence"/>
</dbReference>